<protein>
    <recommendedName>
        <fullName evidence="5">Secreted protein</fullName>
    </recommendedName>
</protein>
<keyword evidence="2" id="KW-0732">Signal</keyword>
<evidence type="ECO:0000313" key="4">
    <source>
        <dbReference type="Proteomes" id="UP001451303"/>
    </source>
</evidence>
<organism evidence="3 4">
    <name type="scientific">Neurospora intermedia</name>
    <dbReference type="NCBI Taxonomy" id="5142"/>
    <lineage>
        <taxon>Eukaryota</taxon>
        <taxon>Fungi</taxon>
        <taxon>Dikarya</taxon>
        <taxon>Ascomycota</taxon>
        <taxon>Pezizomycotina</taxon>
        <taxon>Sordariomycetes</taxon>
        <taxon>Sordariomycetidae</taxon>
        <taxon>Sordariales</taxon>
        <taxon>Sordariaceae</taxon>
        <taxon>Neurospora</taxon>
    </lineage>
</organism>
<feature type="chain" id="PRO_5045319556" description="Secreted protein" evidence="2">
    <location>
        <begin position="17"/>
        <end position="78"/>
    </location>
</feature>
<accession>A0ABR3DNB8</accession>
<dbReference type="Proteomes" id="UP001451303">
    <property type="component" value="Unassembled WGS sequence"/>
</dbReference>
<feature type="compositionally biased region" description="Basic and acidic residues" evidence="1">
    <location>
        <begin position="42"/>
        <end position="54"/>
    </location>
</feature>
<dbReference type="EMBL" id="JAVLET010000002">
    <property type="protein sequence ID" value="KAL0474155.1"/>
    <property type="molecule type" value="Genomic_DNA"/>
</dbReference>
<evidence type="ECO:0000256" key="2">
    <source>
        <dbReference type="SAM" id="SignalP"/>
    </source>
</evidence>
<gene>
    <name evidence="3" type="ORF">QR685DRAFT_196534</name>
</gene>
<evidence type="ECO:0008006" key="5">
    <source>
        <dbReference type="Google" id="ProtNLM"/>
    </source>
</evidence>
<sequence length="78" mass="9495">MTTVSLLVSLLPLLRCSNDRSHRDPHRRQKFRKRHHTKVHKWNPESEGNRRNREKVHVIRLKQAPAILEFQRHPMFLE</sequence>
<feature type="compositionally biased region" description="Basic residues" evidence="1">
    <location>
        <begin position="23"/>
        <end position="41"/>
    </location>
</feature>
<evidence type="ECO:0000313" key="3">
    <source>
        <dbReference type="EMBL" id="KAL0474155.1"/>
    </source>
</evidence>
<evidence type="ECO:0000256" key="1">
    <source>
        <dbReference type="SAM" id="MobiDB-lite"/>
    </source>
</evidence>
<proteinExistence type="predicted"/>
<name>A0ABR3DNB8_NEUIN</name>
<comment type="caution">
    <text evidence="3">The sequence shown here is derived from an EMBL/GenBank/DDBJ whole genome shotgun (WGS) entry which is preliminary data.</text>
</comment>
<keyword evidence="4" id="KW-1185">Reference proteome</keyword>
<reference evidence="3 4" key="1">
    <citation type="submission" date="2023-09" db="EMBL/GenBank/DDBJ databases">
        <title>Multi-omics analysis of a traditional fermented food reveals byproduct-associated fungal strains for waste-to-food upcycling.</title>
        <authorList>
            <consortium name="Lawrence Berkeley National Laboratory"/>
            <person name="Rekdal V.M."/>
            <person name="Villalobos-Escobedo J.M."/>
            <person name="Rodriguez-Valeron N."/>
            <person name="Garcia M.O."/>
            <person name="Vasquez D.P."/>
            <person name="Damayanti I."/>
            <person name="Sorensen P.M."/>
            <person name="Baidoo E.E."/>
            <person name="De Carvalho A.C."/>
            <person name="Riley R."/>
            <person name="Lipzen A."/>
            <person name="He G."/>
            <person name="Yan M."/>
            <person name="Haridas S."/>
            <person name="Daum C."/>
            <person name="Yoshinaga Y."/>
            <person name="Ng V."/>
            <person name="Grigoriev I.V."/>
            <person name="Munk R."/>
            <person name="Nuraida L."/>
            <person name="Wijaya C.H."/>
            <person name="Morales P.-C."/>
            <person name="Keasling J.D."/>
        </authorList>
    </citation>
    <scope>NUCLEOTIDE SEQUENCE [LARGE SCALE GENOMIC DNA]</scope>
    <source>
        <strain evidence="3 4">FGSC 2613</strain>
    </source>
</reference>
<feature type="signal peptide" evidence="2">
    <location>
        <begin position="1"/>
        <end position="16"/>
    </location>
</feature>
<feature type="region of interest" description="Disordered" evidence="1">
    <location>
        <begin position="18"/>
        <end position="54"/>
    </location>
</feature>